<keyword evidence="2" id="KW-1185">Reference proteome</keyword>
<evidence type="ECO:0000313" key="1">
    <source>
        <dbReference type="EMBL" id="KAH3799807.1"/>
    </source>
</evidence>
<organism evidence="1 2">
    <name type="scientific">Dreissena polymorpha</name>
    <name type="common">Zebra mussel</name>
    <name type="synonym">Mytilus polymorpha</name>
    <dbReference type="NCBI Taxonomy" id="45954"/>
    <lineage>
        <taxon>Eukaryota</taxon>
        <taxon>Metazoa</taxon>
        <taxon>Spiralia</taxon>
        <taxon>Lophotrochozoa</taxon>
        <taxon>Mollusca</taxon>
        <taxon>Bivalvia</taxon>
        <taxon>Autobranchia</taxon>
        <taxon>Heteroconchia</taxon>
        <taxon>Euheterodonta</taxon>
        <taxon>Imparidentia</taxon>
        <taxon>Neoheterodontei</taxon>
        <taxon>Myida</taxon>
        <taxon>Dreissenoidea</taxon>
        <taxon>Dreissenidae</taxon>
        <taxon>Dreissena</taxon>
    </lineage>
</organism>
<reference evidence="1" key="1">
    <citation type="journal article" date="2019" name="bioRxiv">
        <title>The Genome of the Zebra Mussel, Dreissena polymorpha: A Resource for Invasive Species Research.</title>
        <authorList>
            <person name="McCartney M.A."/>
            <person name="Auch B."/>
            <person name="Kono T."/>
            <person name="Mallez S."/>
            <person name="Zhang Y."/>
            <person name="Obille A."/>
            <person name="Becker A."/>
            <person name="Abrahante J.E."/>
            <person name="Garbe J."/>
            <person name="Badalamenti J.P."/>
            <person name="Herman A."/>
            <person name="Mangelson H."/>
            <person name="Liachko I."/>
            <person name="Sullivan S."/>
            <person name="Sone E.D."/>
            <person name="Koren S."/>
            <person name="Silverstein K.A.T."/>
            <person name="Beckman K.B."/>
            <person name="Gohl D.M."/>
        </authorList>
    </citation>
    <scope>NUCLEOTIDE SEQUENCE</scope>
    <source>
        <strain evidence="1">Duluth1</strain>
        <tissue evidence="1">Whole animal</tissue>
    </source>
</reference>
<dbReference type="Proteomes" id="UP000828390">
    <property type="component" value="Unassembled WGS sequence"/>
</dbReference>
<name>A0A9D4J9D6_DREPO</name>
<dbReference type="EMBL" id="JAIWYP010000007">
    <property type="protein sequence ID" value="KAH3799807.1"/>
    <property type="molecule type" value="Genomic_DNA"/>
</dbReference>
<sequence length="111" mass="13186">MVALKLQLTSRKLAAIPRVRVQHDDVTPACAQRHVNHEVYINNRRYIHLPDECIKALHEVRYKRGLREQPWCRPQHVEPDRVHDCRRSAGATEYRENYRSGDVNHRHCTRS</sequence>
<gene>
    <name evidence="1" type="ORF">DPMN_153423</name>
</gene>
<proteinExistence type="predicted"/>
<comment type="caution">
    <text evidence="1">The sequence shown here is derived from an EMBL/GenBank/DDBJ whole genome shotgun (WGS) entry which is preliminary data.</text>
</comment>
<reference evidence="1" key="2">
    <citation type="submission" date="2020-11" db="EMBL/GenBank/DDBJ databases">
        <authorList>
            <person name="McCartney M.A."/>
            <person name="Auch B."/>
            <person name="Kono T."/>
            <person name="Mallez S."/>
            <person name="Becker A."/>
            <person name="Gohl D.M."/>
            <person name="Silverstein K.A.T."/>
            <person name="Koren S."/>
            <person name="Bechman K.B."/>
            <person name="Herman A."/>
            <person name="Abrahante J.E."/>
            <person name="Garbe J."/>
        </authorList>
    </citation>
    <scope>NUCLEOTIDE SEQUENCE</scope>
    <source>
        <strain evidence="1">Duluth1</strain>
        <tissue evidence="1">Whole animal</tissue>
    </source>
</reference>
<protein>
    <submittedName>
        <fullName evidence="1">Uncharacterized protein</fullName>
    </submittedName>
</protein>
<evidence type="ECO:0000313" key="2">
    <source>
        <dbReference type="Proteomes" id="UP000828390"/>
    </source>
</evidence>
<accession>A0A9D4J9D6</accession>
<dbReference type="AlphaFoldDB" id="A0A9D4J9D6"/>